<evidence type="ECO:0000259" key="22">
    <source>
        <dbReference type="PROSITE" id="PS50110"/>
    </source>
</evidence>
<evidence type="ECO:0000256" key="6">
    <source>
        <dbReference type="ARBA" id="ARBA00022553"/>
    </source>
</evidence>
<dbReference type="InterPro" id="IPR036641">
    <property type="entry name" value="HPT_dom_sf"/>
</dbReference>
<dbReference type="SUPFAM" id="SSF47384">
    <property type="entry name" value="Homodimeric domain of signal transducing histidine kinase"/>
    <property type="match status" value="1"/>
</dbReference>
<keyword evidence="20" id="KW-0175">Coiled coil</keyword>
<keyword evidence="27" id="KW-1185">Reference proteome</keyword>
<dbReference type="CDD" id="cd00082">
    <property type="entry name" value="HisKA"/>
    <property type="match status" value="1"/>
</dbReference>
<dbReference type="InterPro" id="IPR003661">
    <property type="entry name" value="HisK_dim/P_dom"/>
</dbReference>
<evidence type="ECO:0000256" key="12">
    <source>
        <dbReference type="ARBA" id="ARBA00022989"/>
    </source>
</evidence>
<dbReference type="GO" id="GO:0006355">
    <property type="term" value="P:regulation of DNA-templated transcription"/>
    <property type="evidence" value="ECO:0007669"/>
    <property type="project" value="InterPro"/>
</dbReference>
<evidence type="ECO:0000256" key="20">
    <source>
        <dbReference type="SAM" id="Coils"/>
    </source>
</evidence>
<dbReference type="SMART" id="SM00091">
    <property type="entry name" value="PAS"/>
    <property type="match status" value="3"/>
</dbReference>
<dbReference type="InterPro" id="IPR013767">
    <property type="entry name" value="PAS_fold"/>
</dbReference>
<evidence type="ECO:0000313" key="26">
    <source>
        <dbReference type="EMBL" id="TCL64767.1"/>
    </source>
</evidence>
<dbReference type="Pfam" id="PF00072">
    <property type="entry name" value="Response_reg"/>
    <property type="match status" value="2"/>
</dbReference>
<evidence type="ECO:0000256" key="3">
    <source>
        <dbReference type="ARBA" id="ARBA00006402"/>
    </source>
</evidence>
<evidence type="ECO:0000256" key="14">
    <source>
        <dbReference type="ARBA" id="ARBA00023136"/>
    </source>
</evidence>
<dbReference type="SUPFAM" id="SSF55874">
    <property type="entry name" value="ATPase domain of HSP90 chaperone/DNA topoisomerase II/histidine kinase"/>
    <property type="match status" value="1"/>
</dbReference>
<keyword evidence="13" id="KW-0902">Two-component regulatory system</keyword>
<dbReference type="RefSeq" id="WP_165908042.1">
    <property type="nucleotide sequence ID" value="NZ_SLUN01000018.1"/>
</dbReference>
<evidence type="ECO:0000256" key="4">
    <source>
        <dbReference type="ARBA" id="ARBA00012438"/>
    </source>
</evidence>
<accession>A0A4V2QDL9</accession>
<evidence type="ECO:0000259" key="21">
    <source>
        <dbReference type="PROSITE" id="PS50109"/>
    </source>
</evidence>
<sequence length="1168" mass="131606">MNFAEALHHKENWLIQRITAHAVENHLSDALLILQKDDLISVPRLSQKLILAWQNRSGFSMDPVFQNTVDSVSSEMCDEQNVYTFQVPFPILLALLKCFRRSYLEFIGTTEELPENAAAYIQLIERFFDCFEVSLCEQWTKQESENRYHRFVENLPDAFFAQSQGKIVYANQGFLRLLGFEKKEQVYGKSIYEFVHPDFYQLTQQRLMELEILGNSTPLVEMKYVNFAENAIDVEVASTAVRLDPGTPGSLSIVRDITARKHFEQALLESEARYNSLFEMNNSVMLLIDPDTGAIVDGNAAAAEFYGFSKSVLKTLNIMDINVLSLAEIRSEMKRVVKLEKRLFIFKHRLASGEIREVEVYSGPIKVNQRNLLYSIIHDITERKEAQDELRRTKEWLELLCRVTPSAVFSVDSEGMITSFNDVAAELTGFSPQEVIGKPCRMFAPTPCVKGACGLYCPDVPKPVMSIECRMRKKNGQWMTVLKSADLLRDPDGKIIGGVESFIDITERKETEQALEMAKNAAEAANRAKSEFLANMSHEIRTPMNGIIGMTELALQTELDREQRDYLQMVKNSADLLLEIINDILDFSKIEAGQLELETVDFNLREMIEKTVETLAVTAHQKRIELSYQIDSSLPPVLHGDPGRISQILTNLIGNAVKFTAQGEVVVKIGWGESTPGRIAFTVRDTGIGIPAEKMDRLFKSFSQVDGSISRKYGGTGLGLAISKHLVEMMNGHIQVKSTPGEGSTFQFEIPYMPPLVQTKVISQSVHFNGSIKTLIIDDNETNRLILKDILRNLGFSVSLAANGVEGLALLQNAAIYGIPYHFVLLDVNMPEMDGFAVAETIKSQPELRNTIIMMLTSDAVQGDLARCRKLGIESYLVKPVRQGELIQMMAHLIYQRGLEESETRELRQAGETTLPQAKINNGPLQSPTTLRILLAEDNIVNQKLAETLLRNRGWRVTTAVNGKECLTLWEHGQFDLILMDVQMPELDGFETTSIIRQKEMSINRHIPIIAMTAHALKGDRERCLAAGMDDYLAKPIKMNDLYRVITRNMTQGSSNESIIDLNSLRENLSNDSQLLAELIKDFLKVLPTMIDGLWSAFDARDDNLLYQKVHSVRGAISNFGAVSAQELALQLESVIRESQFIDAEPLLVRLVSELKWIEKRLVEELPS</sequence>
<keyword evidence="12" id="KW-1133">Transmembrane helix</keyword>
<evidence type="ECO:0000256" key="15">
    <source>
        <dbReference type="ARBA" id="ARBA00064003"/>
    </source>
</evidence>
<dbReference type="Pfam" id="PF01627">
    <property type="entry name" value="Hpt"/>
    <property type="match status" value="1"/>
</dbReference>
<dbReference type="PRINTS" id="PR00344">
    <property type="entry name" value="BCTRLSENSOR"/>
</dbReference>
<organism evidence="26 27">
    <name type="scientific">Hydrogenispora ethanolica</name>
    <dbReference type="NCBI Taxonomy" id="1082276"/>
    <lineage>
        <taxon>Bacteria</taxon>
        <taxon>Bacillati</taxon>
        <taxon>Bacillota</taxon>
        <taxon>Hydrogenispora</taxon>
    </lineage>
</organism>
<dbReference type="InterPro" id="IPR000700">
    <property type="entry name" value="PAS-assoc_C"/>
</dbReference>
<dbReference type="InterPro" id="IPR036097">
    <property type="entry name" value="HisK_dim/P_sf"/>
</dbReference>
<dbReference type="InterPro" id="IPR001610">
    <property type="entry name" value="PAC"/>
</dbReference>
<keyword evidence="11" id="KW-0067">ATP-binding</keyword>
<dbReference type="CDD" id="cd17546">
    <property type="entry name" value="REC_hyHK_CKI1_RcsC-like"/>
    <property type="match status" value="2"/>
</dbReference>
<dbReference type="Proteomes" id="UP000295008">
    <property type="component" value="Unassembled WGS sequence"/>
</dbReference>
<keyword evidence="10" id="KW-0418">Kinase</keyword>
<keyword evidence="14" id="KW-0472">Membrane</keyword>
<feature type="domain" description="Response regulatory" evidence="22">
    <location>
        <begin position="773"/>
        <end position="894"/>
    </location>
</feature>
<dbReference type="SUPFAM" id="SSF47226">
    <property type="entry name" value="Histidine-containing phosphotransfer domain, HPT domain"/>
    <property type="match status" value="1"/>
</dbReference>
<dbReference type="Pfam" id="PF00512">
    <property type="entry name" value="HisKA"/>
    <property type="match status" value="1"/>
</dbReference>
<comment type="caution">
    <text evidence="26">The sequence shown here is derived from an EMBL/GenBank/DDBJ whole genome shotgun (WGS) entry which is preliminary data.</text>
</comment>
<dbReference type="InterPro" id="IPR036890">
    <property type="entry name" value="HATPase_C_sf"/>
</dbReference>
<dbReference type="AlphaFoldDB" id="A0A4V2QDL9"/>
<gene>
    <name evidence="26" type="ORF">EDC14_101866</name>
</gene>
<keyword evidence="8" id="KW-0812">Transmembrane</keyword>
<evidence type="ECO:0000313" key="27">
    <source>
        <dbReference type="Proteomes" id="UP000295008"/>
    </source>
</evidence>
<evidence type="ECO:0000256" key="13">
    <source>
        <dbReference type="ARBA" id="ARBA00023012"/>
    </source>
</evidence>
<dbReference type="InterPro" id="IPR004358">
    <property type="entry name" value="Sig_transdc_His_kin-like_C"/>
</dbReference>
<dbReference type="PROSITE" id="PS50112">
    <property type="entry name" value="PAS"/>
    <property type="match status" value="2"/>
</dbReference>
<dbReference type="EMBL" id="SLUN01000018">
    <property type="protein sequence ID" value="TCL64767.1"/>
    <property type="molecule type" value="Genomic_DNA"/>
</dbReference>
<dbReference type="InterPro" id="IPR005467">
    <property type="entry name" value="His_kinase_dom"/>
</dbReference>
<dbReference type="PROSITE" id="PS50894">
    <property type="entry name" value="HPT"/>
    <property type="match status" value="1"/>
</dbReference>
<dbReference type="Gene3D" id="1.10.287.130">
    <property type="match status" value="1"/>
</dbReference>
<feature type="domain" description="HPt" evidence="25">
    <location>
        <begin position="1072"/>
        <end position="1168"/>
    </location>
</feature>
<dbReference type="FunFam" id="3.30.565.10:FF:000010">
    <property type="entry name" value="Sensor histidine kinase RcsC"/>
    <property type="match status" value="1"/>
</dbReference>
<dbReference type="SMART" id="SM00387">
    <property type="entry name" value="HATPase_c"/>
    <property type="match status" value="1"/>
</dbReference>
<evidence type="ECO:0000256" key="17">
    <source>
        <dbReference type="ARBA" id="ARBA00074306"/>
    </source>
</evidence>
<evidence type="ECO:0000256" key="18">
    <source>
        <dbReference type="PROSITE-ProRule" id="PRU00110"/>
    </source>
</evidence>
<evidence type="ECO:0000256" key="11">
    <source>
        <dbReference type="ARBA" id="ARBA00022840"/>
    </source>
</evidence>
<dbReference type="GO" id="GO:0005886">
    <property type="term" value="C:plasma membrane"/>
    <property type="evidence" value="ECO:0007669"/>
    <property type="project" value="UniProtKB-SubCell"/>
</dbReference>
<dbReference type="SUPFAM" id="SSF52172">
    <property type="entry name" value="CheY-like"/>
    <property type="match status" value="2"/>
</dbReference>
<feature type="modified residue" description="Phosphohistidine" evidence="18">
    <location>
        <position position="1111"/>
    </location>
</feature>
<evidence type="ECO:0000259" key="24">
    <source>
        <dbReference type="PROSITE" id="PS50113"/>
    </source>
</evidence>
<dbReference type="SMART" id="SM00448">
    <property type="entry name" value="REC"/>
    <property type="match status" value="2"/>
</dbReference>
<dbReference type="InterPro" id="IPR008207">
    <property type="entry name" value="Sig_transdc_His_kin_Hpt_dom"/>
</dbReference>
<comment type="catalytic activity">
    <reaction evidence="1">
        <text>ATP + protein L-histidine = ADP + protein N-phospho-L-histidine.</text>
        <dbReference type="EC" id="2.7.13.3"/>
    </reaction>
</comment>
<keyword evidence="6 19" id="KW-0597">Phosphoprotein</keyword>
<dbReference type="InterPro" id="IPR001789">
    <property type="entry name" value="Sig_transdc_resp-reg_receiver"/>
</dbReference>
<dbReference type="InterPro" id="IPR000014">
    <property type="entry name" value="PAS"/>
</dbReference>
<feature type="domain" description="PAC" evidence="24">
    <location>
        <begin position="465"/>
        <end position="517"/>
    </location>
</feature>
<keyword evidence="9" id="KW-0547">Nucleotide-binding</keyword>
<feature type="domain" description="PAS" evidence="23">
    <location>
        <begin position="393"/>
        <end position="438"/>
    </location>
</feature>
<dbReference type="InterPro" id="IPR035965">
    <property type="entry name" value="PAS-like_dom_sf"/>
</dbReference>
<dbReference type="Pfam" id="PF02518">
    <property type="entry name" value="HATPase_c"/>
    <property type="match status" value="1"/>
</dbReference>
<dbReference type="SUPFAM" id="SSF55785">
    <property type="entry name" value="PYP-like sensor domain (PAS domain)"/>
    <property type="match status" value="3"/>
</dbReference>
<dbReference type="FunFam" id="1.10.287.130:FF:000002">
    <property type="entry name" value="Two-component osmosensing histidine kinase"/>
    <property type="match status" value="1"/>
</dbReference>
<feature type="domain" description="PAC" evidence="24">
    <location>
        <begin position="337"/>
        <end position="392"/>
    </location>
</feature>
<evidence type="ECO:0000256" key="2">
    <source>
        <dbReference type="ARBA" id="ARBA00004651"/>
    </source>
</evidence>
<evidence type="ECO:0000256" key="5">
    <source>
        <dbReference type="ARBA" id="ARBA00022475"/>
    </source>
</evidence>
<evidence type="ECO:0000256" key="8">
    <source>
        <dbReference type="ARBA" id="ARBA00022692"/>
    </source>
</evidence>
<dbReference type="GO" id="GO:0000155">
    <property type="term" value="F:phosphorelay sensor kinase activity"/>
    <property type="evidence" value="ECO:0007669"/>
    <property type="project" value="InterPro"/>
</dbReference>
<dbReference type="PANTHER" id="PTHR45339">
    <property type="entry name" value="HYBRID SIGNAL TRANSDUCTION HISTIDINE KINASE J"/>
    <property type="match status" value="1"/>
</dbReference>
<dbReference type="CDD" id="cd00130">
    <property type="entry name" value="PAS"/>
    <property type="match status" value="2"/>
</dbReference>
<dbReference type="PROSITE" id="PS50113">
    <property type="entry name" value="PAC"/>
    <property type="match status" value="2"/>
</dbReference>
<feature type="domain" description="Response regulatory" evidence="22">
    <location>
        <begin position="932"/>
        <end position="1050"/>
    </location>
</feature>
<dbReference type="EC" id="2.7.13.3" evidence="4"/>
<dbReference type="Gene3D" id="3.40.50.2300">
    <property type="match status" value="2"/>
</dbReference>
<dbReference type="PROSITE" id="PS50110">
    <property type="entry name" value="RESPONSE_REGULATORY"/>
    <property type="match status" value="2"/>
</dbReference>
<reference evidence="26 27" key="1">
    <citation type="submission" date="2019-03" db="EMBL/GenBank/DDBJ databases">
        <title>Genomic Encyclopedia of Type Strains, Phase IV (KMG-IV): sequencing the most valuable type-strain genomes for metagenomic binning, comparative biology and taxonomic classification.</title>
        <authorList>
            <person name="Goeker M."/>
        </authorList>
    </citation>
    <scope>NUCLEOTIDE SEQUENCE [LARGE SCALE GENOMIC DNA]</scope>
    <source>
        <strain evidence="26 27">LX-B</strain>
    </source>
</reference>
<name>A0A4V2QDL9_HYDET</name>
<dbReference type="Gene3D" id="3.30.565.10">
    <property type="entry name" value="Histidine kinase-like ATPase, C-terminal domain"/>
    <property type="match status" value="1"/>
</dbReference>
<evidence type="ECO:0000259" key="25">
    <source>
        <dbReference type="PROSITE" id="PS50894"/>
    </source>
</evidence>
<dbReference type="InterPro" id="IPR011006">
    <property type="entry name" value="CheY-like_superfamily"/>
</dbReference>
<feature type="modified residue" description="4-aspartylphosphate" evidence="19">
    <location>
        <position position="827"/>
    </location>
</feature>
<feature type="coiled-coil region" evidence="20">
    <location>
        <begin position="508"/>
        <end position="535"/>
    </location>
</feature>
<feature type="domain" description="PAS" evidence="23">
    <location>
        <begin position="144"/>
        <end position="198"/>
    </location>
</feature>
<dbReference type="Pfam" id="PF13426">
    <property type="entry name" value="PAS_9"/>
    <property type="match status" value="2"/>
</dbReference>
<evidence type="ECO:0000256" key="7">
    <source>
        <dbReference type="ARBA" id="ARBA00022679"/>
    </source>
</evidence>
<dbReference type="PANTHER" id="PTHR45339:SF1">
    <property type="entry name" value="HYBRID SIGNAL TRANSDUCTION HISTIDINE KINASE J"/>
    <property type="match status" value="1"/>
</dbReference>
<dbReference type="GO" id="GO:0005524">
    <property type="term" value="F:ATP binding"/>
    <property type="evidence" value="ECO:0007669"/>
    <property type="project" value="UniProtKB-KW"/>
</dbReference>
<evidence type="ECO:0000256" key="19">
    <source>
        <dbReference type="PROSITE-ProRule" id="PRU00169"/>
    </source>
</evidence>
<dbReference type="PROSITE" id="PS50109">
    <property type="entry name" value="HIS_KIN"/>
    <property type="match status" value="1"/>
</dbReference>
<evidence type="ECO:0000256" key="9">
    <source>
        <dbReference type="ARBA" id="ARBA00022741"/>
    </source>
</evidence>
<dbReference type="CDD" id="cd16922">
    <property type="entry name" value="HATPase_EvgS-ArcB-TorS-like"/>
    <property type="match status" value="1"/>
</dbReference>
<comment type="similarity">
    <text evidence="3">In the N-terminal section; belongs to the phytochrome family.</text>
</comment>
<comment type="subunit">
    <text evidence="15">At low DSF concentrations, interacts with RpfF.</text>
</comment>
<feature type="domain" description="Histidine kinase" evidence="21">
    <location>
        <begin position="535"/>
        <end position="754"/>
    </location>
</feature>
<proteinExistence type="inferred from homology"/>
<evidence type="ECO:0000256" key="1">
    <source>
        <dbReference type="ARBA" id="ARBA00000085"/>
    </source>
</evidence>
<evidence type="ECO:0000256" key="16">
    <source>
        <dbReference type="ARBA" id="ARBA00068150"/>
    </source>
</evidence>
<dbReference type="Gene3D" id="1.20.120.160">
    <property type="entry name" value="HPT domain"/>
    <property type="match status" value="1"/>
</dbReference>
<keyword evidence="7" id="KW-0808">Transferase</keyword>
<comment type="subcellular location">
    <subcellularLocation>
        <location evidence="2">Cell membrane</location>
        <topology evidence="2">Multi-pass membrane protein</topology>
    </subcellularLocation>
</comment>
<dbReference type="Gene3D" id="3.30.450.20">
    <property type="entry name" value="PAS domain"/>
    <property type="match status" value="3"/>
</dbReference>
<dbReference type="Pfam" id="PF00989">
    <property type="entry name" value="PAS"/>
    <property type="match status" value="1"/>
</dbReference>
<protein>
    <recommendedName>
        <fullName evidence="17">Circadian input-output histidine kinase CikA</fullName>
        <ecNumber evidence="4">2.7.13.3</ecNumber>
    </recommendedName>
    <alternativeName>
        <fullName evidence="16">Sensory/regulatory protein RpfC</fullName>
    </alternativeName>
</protein>
<dbReference type="SMART" id="SM00086">
    <property type="entry name" value="PAC"/>
    <property type="match status" value="3"/>
</dbReference>
<evidence type="ECO:0000259" key="23">
    <source>
        <dbReference type="PROSITE" id="PS50112"/>
    </source>
</evidence>
<evidence type="ECO:0000256" key="10">
    <source>
        <dbReference type="ARBA" id="ARBA00022777"/>
    </source>
</evidence>
<feature type="modified residue" description="4-aspartylphosphate" evidence="19">
    <location>
        <position position="981"/>
    </location>
</feature>
<dbReference type="SMART" id="SM00388">
    <property type="entry name" value="HisKA"/>
    <property type="match status" value="1"/>
</dbReference>
<dbReference type="InterPro" id="IPR003594">
    <property type="entry name" value="HATPase_dom"/>
</dbReference>
<keyword evidence="5" id="KW-1003">Cell membrane</keyword>
<dbReference type="NCBIfam" id="TIGR00229">
    <property type="entry name" value="sensory_box"/>
    <property type="match status" value="3"/>
</dbReference>